<evidence type="ECO:0000313" key="3">
    <source>
        <dbReference type="Proteomes" id="UP000027222"/>
    </source>
</evidence>
<reference evidence="3" key="1">
    <citation type="journal article" date="2014" name="Proc. Natl. Acad. Sci. U.S.A.">
        <title>Extensive sampling of basidiomycete genomes demonstrates inadequacy of the white-rot/brown-rot paradigm for wood decay fungi.</title>
        <authorList>
            <person name="Riley R."/>
            <person name="Salamov A.A."/>
            <person name="Brown D.W."/>
            <person name="Nagy L.G."/>
            <person name="Floudas D."/>
            <person name="Held B.W."/>
            <person name="Levasseur A."/>
            <person name="Lombard V."/>
            <person name="Morin E."/>
            <person name="Otillar R."/>
            <person name="Lindquist E.A."/>
            <person name="Sun H."/>
            <person name="LaButti K.M."/>
            <person name="Schmutz J."/>
            <person name="Jabbour D."/>
            <person name="Luo H."/>
            <person name="Baker S.E."/>
            <person name="Pisabarro A.G."/>
            <person name="Walton J.D."/>
            <person name="Blanchette R.A."/>
            <person name="Henrissat B."/>
            <person name="Martin F."/>
            <person name="Cullen D."/>
            <person name="Hibbett D.S."/>
            <person name="Grigoriev I.V."/>
        </authorList>
    </citation>
    <scope>NUCLEOTIDE SEQUENCE [LARGE SCALE GENOMIC DNA]</scope>
    <source>
        <strain evidence="3">CBS 339.88</strain>
    </source>
</reference>
<organism evidence="2 3">
    <name type="scientific">Galerina marginata (strain CBS 339.88)</name>
    <dbReference type="NCBI Taxonomy" id="685588"/>
    <lineage>
        <taxon>Eukaryota</taxon>
        <taxon>Fungi</taxon>
        <taxon>Dikarya</taxon>
        <taxon>Basidiomycota</taxon>
        <taxon>Agaricomycotina</taxon>
        <taxon>Agaricomycetes</taxon>
        <taxon>Agaricomycetidae</taxon>
        <taxon>Agaricales</taxon>
        <taxon>Agaricineae</taxon>
        <taxon>Strophariaceae</taxon>
        <taxon>Galerina</taxon>
    </lineage>
</organism>
<name>A0A067T2H1_GALM3</name>
<evidence type="ECO:0000313" key="2">
    <source>
        <dbReference type="EMBL" id="KDR73228.1"/>
    </source>
</evidence>
<proteinExistence type="predicted"/>
<gene>
    <name evidence="2" type="ORF">GALMADRAFT_725248</name>
</gene>
<dbReference type="AlphaFoldDB" id="A0A067T2H1"/>
<keyword evidence="3" id="KW-1185">Reference proteome</keyword>
<dbReference type="HOGENOM" id="CLU_1354696_0_0_1"/>
<dbReference type="EMBL" id="KL142386">
    <property type="protein sequence ID" value="KDR73228.1"/>
    <property type="molecule type" value="Genomic_DNA"/>
</dbReference>
<dbReference type="Proteomes" id="UP000027222">
    <property type="component" value="Unassembled WGS sequence"/>
</dbReference>
<accession>A0A067T2H1</accession>
<feature type="region of interest" description="Disordered" evidence="1">
    <location>
        <begin position="1"/>
        <end position="21"/>
    </location>
</feature>
<sequence length="202" mass="23291">MYRPQLQLRPPAHSENTHDAADTISLYTTDAEGDDEDDEGIVVQSLLVSCLLVQTVWRYSMYKLYFISPFRRPQKPNVPLLCHTHQAQVTRIPNRNLVTTLSSLRHSRTSTLIILEMALTVLPLTDCSHHHQKLNRRPLGVGLPQFQYHRRQHQLLFVQPGQRHQDLSCLTFKFPLSAGLSRIIHSKPRNRVRLPHCSPNIV</sequence>
<protein>
    <submittedName>
        <fullName evidence="2">Uncharacterized protein</fullName>
    </submittedName>
</protein>
<evidence type="ECO:0000256" key="1">
    <source>
        <dbReference type="SAM" id="MobiDB-lite"/>
    </source>
</evidence>